<sequence>MTHRAQSSNIGLVLLLALTITGAGVVVAFGSSALADVQDQTSIDRAEHAMTMLDARTAVVGLGEGSVQTVRLGRGGDYAVESESGWLRIDHANYTDGETQTIYNASLGSVSYRSSGTTVAYQGGGVWRQQAGGTTMVSPPEFHYRGTTLTLPVLRVRSTDAASGDTTATIRQSDELVRVFPNESDTYDATSEPYENPVRNGTASVTVHSRYYEGWADYFRTRTTGNVSVDDDNRTATVVLETTSLVGSFPYPEKDGSVPVRGIAEGHSVTDFETSIRVGSGNGNGNGGGTANNLYVSFYIDEGPRAYEAAVALPTGIGNYCKNGPDDEDLRLDVYYHDESTTEGVHRWTNDDISSISGPVQLACEDGDPVVQIEFTSSAQNLTYGSSSVDEETAIDWESLDDGAPDPDPTTFAHDGDDGENTTYHYGDEQTLQILTRHYFAMFGTEFKLRVHHGPGDSGTARIDVSDSGGVLRYDTIDDGSYITYLHVTENNVTVELD</sequence>
<protein>
    <recommendedName>
        <fullName evidence="2">DUF7308 domain-containing protein</fullName>
    </recommendedName>
</protein>
<dbReference type="Pfam" id="PF23960">
    <property type="entry name" value="DUF7289"/>
    <property type="match status" value="1"/>
</dbReference>
<evidence type="ECO:0000256" key="1">
    <source>
        <dbReference type="SAM" id="MobiDB-lite"/>
    </source>
</evidence>
<evidence type="ECO:0000313" key="3">
    <source>
        <dbReference type="EMBL" id="MFD1597837.1"/>
    </source>
</evidence>
<accession>A0ABD6CIZ0</accession>
<feature type="domain" description="DUF7308" evidence="2">
    <location>
        <begin position="259"/>
        <end position="475"/>
    </location>
</feature>
<dbReference type="InterPro" id="IPR055732">
    <property type="entry name" value="DUF7308"/>
</dbReference>
<dbReference type="Pfam" id="PF23985">
    <property type="entry name" value="DUF7308"/>
    <property type="match status" value="1"/>
</dbReference>
<dbReference type="EMBL" id="JBHUDK010000002">
    <property type="protein sequence ID" value="MFD1597837.1"/>
    <property type="molecule type" value="Genomic_DNA"/>
</dbReference>
<feature type="region of interest" description="Disordered" evidence="1">
    <location>
        <begin position="399"/>
        <end position="420"/>
    </location>
</feature>
<dbReference type="AlphaFoldDB" id="A0ABD6CIZ0"/>
<dbReference type="InterPro" id="IPR055713">
    <property type="entry name" value="DUF7289"/>
</dbReference>
<keyword evidence="4" id="KW-1185">Reference proteome</keyword>
<evidence type="ECO:0000313" key="4">
    <source>
        <dbReference type="Proteomes" id="UP001597085"/>
    </source>
</evidence>
<organism evidence="3 4">
    <name type="scientific">Halobellus rarus</name>
    <dbReference type="NCBI Taxonomy" id="1126237"/>
    <lineage>
        <taxon>Archaea</taxon>
        <taxon>Methanobacteriati</taxon>
        <taxon>Methanobacteriota</taxon>
        <taxon>Stenosarchaea group</taxon>
        <taxon>Halobacteria</taxon>
        <taxon>Halobacteriales</taxon>
        <taxon>Haloferacaceae</taxon>
        <taxon>Halobellus</taxon>
    </lineage>
</organism>
<dbReference type="RefSeq" id="WP_256421355.1">
    <property type="nucleotide sequence ID" value="NZ_JANHDI010000007.1"/>
</dbReference>
<name>A0ABD6CIZ0_9EURY</name>
<gene>
    <name evidence="3" type="ORF">ACFSBX_02540</name>
</gene>
<proteinExistence type="predicted"/>
<evidence type="ECO:0000259" key="2">
    <source>
        <dbReference type="Pfam" id="PF23985"/>
    </source>
</evidence>
<dbReference type="Proteomes" id="UP001597085">
    <property type="component" value="Unassembled WGS sequence"/>
</dbReference>
<reference evidence="3 4" key="1">
    <citation type="journal article" date="2019" name="Int. J. Syst. Evol. Microbiol.">
        <title>The Global Catalogue of Microorganisms (GCM) 10K type strain sequencing project: providing services to taxonomists for standard genome sequencing and annotation.</title>
        <authorList>
            <consortium name="The Broad Institute Genomics Platform"/>
            <consortium name="The Broad Institute Genome Sequencing Center for Infectious Disease"/>
            <person name="Wu L."/>
            <person name="Ma J."/>
        </authorList>
    </citation>
    <scope>NUCLEOTIDE SEQUENCE [LARGE SCALE GENOMIC DNA]</scope>
    <source>
        <strain evidence="3 4">CGMCC 1.12121</strain>
    </source>
</reference>
<comment type="caution">
    <text evidence="3">The sequence shown here is derived from an EMBL/GenBank/DDBJ whole genome shotgun (WGS) entry which is preliminary data.</text>
</comment>